<reference evidence="1 2" key="1">
    <citation type="submission" date="2012-06" db="EMBL/GenBank/DDBJ databases">
        <title>Finished chromosome of genome of Microcoleus sp. PCC 7113.</title>
        <authorList>
            <consortium name="US DOE Joint Genome Institute"/>
            <person name="Gugger M."/>
            <person name="Coursin T."/>
            <person name="Rippka R."/>
            <person name="Tandeau De Marsac N."/>
            <person name="Huntemann M."/>
            <person name="Wei C.-L."/>
            <person name="Han J."/>
            <person name="Detter J.C."/>
            <person name="Han C."/>
            <person name="Tapia R."/>
            <person name="Chen A."/>
            <person name="Kyrpides N."/>
            <person name="Mavromatis K."/>
            <person name="Markowitz V."/>
            <person name="Szeto E."/>
            <person name="Ivanova N."/>
            <person name="Pagani I."/>
            <person name="Pati A."/>
            <person name="Goodwin L."/>
            <person name="Nordberg H.P."/>
            <person name="Cantor M.N."/>
            <person name="Hua S.X."/>
            <person name="Woyke T."/>
            <person name="Kerfeld C.A."/>
        </authorList>
    </citation>
    <scope>NUCLEOTIDE SEQUENCE [LARGE SCALE GENOMIC DNA]</scope>
    <source>
        <strain evidence="1 2">PCC 7113</strain>
    </source>
</reference>
<keyword evidence="2" id="KW-1185">Reference proteome</keyword>
<evidence type="ECO:0000313" key="1">
    <source>
        <dbReference type="EMBL" id="AFZ19647.1"/>
    </source>
</evidence>
<dbReference type="AlphaFoldDB" id="K9WJF7"/>
<organism evidence="1 2">
    <name type="scientific">Allocoleopsis franciscana PCC 7113</name>
    <dbReference type="NCBI Taxonomy" id="1173027"/>
    <lineage>
        <taxon>Bacteria</taxon>
        <taxon>Bacillati</taxon>
        <taxon>Cyanobacteriota</taxon>
        <taxon>Cyanophyceae</taxon>
        <taxon>Coleofasciculales</taxon>
        <taxon>Coleofasciculaceae</taxon>
        <taxon>Allocoleopsis</taxon>
        <taxon>Allocoleopsis franciscana</taxon>
    </lineage>
</organism>
<protein>
    <submittedName>
        <fullName evidence="1">Uncharacterized protein</fullName>
    </submittedName>
</protein>
<accession>K9WJF7</accession>
<dbReference type="KEGG" id="mic:Mic7113_3939"/>
<sequence>MSNLSIEAQALRQRISRYFQPTREELDQILKLEFQFVQLLDVVLRLYPLDAQTQEAIAYLEESRTWAGLSVKRGQQIGYQPSDYPPHSDILATDSESVESAFDVVHNTILSRCMPNREMDLALARLDDAKAALNLGASR</sequence>
<evidence type="ECO:0000313" key="2">
    <source>
        <dbReference type="Proteomes" id="UP000010471"/>
    </source>
</evidence>
<name>K9WJF7_9CYAN</name>
<proteinExistence type="predicted"/>
<gene>
    <name evidence="1" type="ORF">Mic7113_3939</name>
</gene>
<dbReference type="HOGENOM" id="CLU_1842827_0_0_3"/>
<dbReference type="EMBL" id="CP003630">
    <property type="protein sequence ID" value="AFZ19647.1"/>
    <property type="molecule type" value="Genomic_DNA"/>
</dbReference>
<dbReference type="RefSeq" id="WP_015183786.1">
    <property type="nucleotide sequence ID" value="NC_019738.1"/>
</dbReference>
<dbReference type="Proteomes" id="UP000010471">
    <property type="component" value="Chromosome"/>
</dbReference>